<dbReference type="Proteomes" id="UP001606305">
    <property type="component" value="Unassembled WGS sequence"/>
</dbReference>
<keyword evidence="2" id="KW-0328">Glycosyltransferase</keyword>
<sequence>MSAVGAVQPRIMVVSFTGDSGLTDYSASLCNELRRHAQVELVTAQSFDREKYKPAYPVTQLFRRTRHFPVDFWRFVWHVVRTRPDVLLLQSWLKYPAFELPWVLFFRSLGITVALTVHDLLPHYPKPWSRSLLRRFYSSFDGLIVHSEAQLQGLREMGVNRAALVVPHGIYDIFNTLNLQRDQARALLPDLRNDAYVVLFFGHLDERKGLVEFVEAAELLRTRAPGVQMVIAGKSDGRPAVEAALQRARERGGLVVHEGRIAHEDVQKYFAACDLVALPYLEGTTSGVMKLAMAFKRPVVCTEIGDFVESLKHWPGLPIPHADLAAALCDGVIAAQASKDLAARTLAVSETFTWPSIAGQYAQFLHQRRGH</sequence>
<keyword evidence="3" id="KW-1185">Reference proteome</keyword>
<dbReference type="EMBL" id="JBIGIA010000005">
    <property type="protein sequence ID" value="MFG6456822.1"/>
    <property type="molecule type" value="Genomic_DNA"/>
</dbReference>
<dbReference type="Pfam" id="PF13579">
    <property type="entry name" value="Glyco_trans_4_4"/>
    <property type="match status" value="1"/>
</dbReference>
<dbReference type="EC" id="2.4.-.-" evidence="2"/>
<proteinExistence type="predicted"/>
<evidence type="ECO:0000313" key="3">
    <source>
        <dbReference type="Proteomes" id="UP001606305"/>
    </source>
</evidence>
<dbReference type="InterPro" id="IPR028098">
    <property type="entry name" value="Glyco_trans_4-like_N"/>
</dbReference>
<accession>A0ABW7G4G2</accession>
<dbReference type="PANTHER" id="PTHR45947">
    <property type="entry name" value="SULFOQUINOVOSYL TRANSFERASE SQD2"/>
    <property type="match status" value="1"/>
</dbReference>
<evidence type="ECO:0000313" key="2">
    <source>
        <dbReference type="EMBL" id="MFG6456822.1"/>
    </source>
</evidence>
<dbReference type="InterPro" id="IPR050194">
    <property type="entry name" value="Glycosyltransferase_grp1"/>
</dbReference>
<dbReference type="GO" id="GO:0016757">
    <property type="term" value="F:glycosyltransferase activity"/>
    <property type="evidence" value="ECO:0007669"/>
    <property type="project" value="UniProtKB-KW"/>
</dbReference>
<gene>
    <name evidence="2" type="ORF">ACG00X_08245</name>
</gene>
<dbReference type="SUPFAM" id="SSF53756">
    <property type="entry name" value="UDP-Glycosyltransferase/glycogen phosphorylase"/>
    <property type="match status" value="1"/>
</dbReference>
<evidence type="ECO:0000259" key="1">
    <source>
        <dbReference type="Pfam" id="PF13579"/>
    </source>
</evidence>
<dbReference type="Pfam" id="PF13692">
    <property type="entry name" value="Glyco_trans_1_4"/>
    <property type="match status" value="1"/>
</dbReference>
<dbReference type="PANTHER" id="PTHR45947:SF3">
    <property type="entry name" value="SULFOQUINOVOSYL TRANSFERASE SQD2"/>
    <property type="match status" value="1"/>
</dbReference>
<comment type="caution">
    <text evidence="2">The sequence shown here is derived from an EMBL/GenBank/DDBJ whole genome shotgun (WGS) entry which is preliminary data.</text>
</comment>
<protein>
    <submittedName>
        <fullName evidence="2">Glycosyltransferase</fullName>
        <ecNumber evidence="2">2.4.-.-</ecNumber>
    </submittedName>
</protein>
<dbReference type="RefSeq" id="WP_394487599.1">
    <property type="nucleotide sequence ID" value="NZ_JBIGIA010000005.1"/>
</dbReference>
<dbReference type="Gene3D" id="3.40.50.2000">
    <property type="entry name" value="Glycogen Phosphorylase B"/>
    <property type="match status" value="2"/>
</dbReference>
<keyword evidence="2" id="KW-0808">Transferase</keyword>
<feature type="domain" description="Glycosyltransferase subfamily 4-like N-terminal" evidence="1">
    <location>
        <begin position="21"/>
        <end position="166"/>
    </location>
</feature>
<name>A0ABW7G4G2_9BURK</name>
<organism evidence="2 3">
    <name type="scientific">Pelomonas nitida</name>
    <dbReference type="NCBI Taxonomy" id="3299027"/>
    <lineage>
        <taxon>Bacteria</taxon>
        <taxon>Pseudomonadati</taxon>
        <taxon>Pseudomonadota</taxon>
        <taxon>Betaproteobacteria</taxon>
        <taxon>Burkholderiales</taxon>
        <taxon>Sphaerotilaceae</taxon>
        <taxon>Roseateles</taxon>
    </lineage>
</organism>
<reference evidence="2 3" key="1">
    <citation type="submission" date="2024-09" db="EMBL/GenBank/DDBJ databases">
        <title>Novel species of the genus Pelomonas and Roseateles isolated from streams.</title>
        <authorList>
            <person name="Lu H."/>
        </authorList>
    </citation>
    <scope>NUCLEOTIDE SEQUENCE [LARGE SCALE GENOMIC DNA]</scope>
    <source>
        <strain evidence="2 3">BYS96W</strain>
    </source>
</reference>